<evidence type="ECO:0000313" key="18">
    <source>
        <dbReference type="Proteomes" id="UP001321445"/>
    </source>
</evidence>
<keyword evidence="6" id="KW-0547">Nucleotide-binding</keyword>
<dbReference type="PANTHER" id="PTHR43134:SF3">
    <property type="entry name" value="FLAGELLAR BIOSYNTHESIS PROTEIN FLHF"/>
    <property type="match status" value="1"/>
</dbReference>
<dbReference type="SMART" id="SM00962">
    <property type="entry name" value="SRP54"/>
    <property type="match status" value="1"/>
</dbReference>
<dbReference type="CDD" id="cd17873">
    <property type="entry name" value="FlhF"/>
    <property type="match status" value="1"/>
</dbReference>
<evidence type="ECO:0000256" key="10">
    <source>
        <dbReference type="ARBA" id="ARBA00023136"/>
    </source>
</evidence>
<keyword evidence="8" id="KW-0653">Protein transport</keyword>
<evidence type="ECO:0000256" key="5">
    <source>
        <dbReference type="ARBA" id="ARBA00022475"/>
    </source>
</evidence>
<evidence type="ECO:0000256" key="1">
    <source>
        <dbReference type="ARBA" id="ARBA00004413"/>
    </source>
</evidence>
<comment type="subcellular location">
    <subcellularLocation>
        <location evidence="1">Cell membrane</location>
        <topology evidence="1">Peripheral membrane protein</topology>
        <orientation evidence="1">Cytoplasmic side</orientation>
    </subcellularLocation>
</comment>
<gene>
    <name evidence="17" type="primary">flhF</name>
    <name evidence="17" type="ORF">HCR_08450</name>
</gene>
<dbReference type="EMBL" id="AP027370">
    <property type="protein sequence ID" value="BDY12533.1"/>
    <property type="molecule type" value="Genomic_DNA"/>
</dbReference>
<evidence type="ECO:0000256" key="7">
    <source>
        <dbReference type="ARBA" id="ARBA00022795"/>
    </source>
</evidence>
<evidence type="ECO:0000256" key="8">
    <source>
        <dbReference type="ARBA" id="ARBA00022927"/>
    </source>
</evidence>
<proteinExistence type="inferred from homology"/>
<evidence type="ECO:0000256" key="12">
    <source>
        <dbReference type="ARBA" id="ARBA00025337"/>
    </source>
</evidence>
<dbReference type="Gene3D" id="3.40.50.300">
    <property type="entry name" value="P-loop containing nucleotide triphosphate hydrolases"/>
    <property type="match status" value="1"/>
</dbReference>
<dbReference type="Gene3D" id="1.20.120.1380">
    <property type="entry name" value="Flagellar FlhF biosynthesis protein, N domain"/>
    <property type="match status" value="1"/>
</dbReference>
<comment type="similarity">
    <text evidence="2">Belongs to the GTP-binding SRP family.</text>
</comment>
<organism evidence="17 18">
    <name type="scientific">Hydrogenimonas cancrithermarum</name>
    <dbReference type="NCBI Taxonomy" id="2993563"/>
    <lineage>
        <taxon>Bacteria</taxon>
        <taxon>Pseudomonadati</taxon>
        <taxon>Campylobacterota</taxon>
        <taxon>Epsilonproteobacteria</taxon>
        <taxon>Campylobacterales</taxon>
        <taxon>Hydrogenimonadaceae</taxon>
        <taxon>Hydrogenimonas</taxon>
    </lineage>
</organism>
<dbReference type="InterPro" id="IPR047040">
    <property type="entry name" value="FlhF__GTPase_dom"/>
</dbReference>
<feature type="domain" description="AAA+ ATPase" evidence="15">
    <location>
        <begin position="237"/>
        <end position="388"/>
    </location>
</feature>
<evidence type="ECO:0000256" key="2">
    <source>
        <dbReference type="ARBA" id="ARBA00008531"/>
    </source>
</evidence>
<evidence type="ECO:0000256" key="11">
    <source>
        <dbReference type="ARBA" id="ARBA00023225"/>
    </source>
</evidence>
<feature type="region of interest" description="Disordered" evidence="14">
    <location>
        <begin position="105"/>
        <end position="124"/>
    </location>
</feature>
<name>A0ABN6WUH1_9BACT</name>
<feature type="domain" description="SRP54-type proteins GTP-binding" evidence="16">
    <location>
        <begin position="238"/>
        <end position="433"/>
    </location>
</feature>
<keyword evidence="18" id="KW-1185">Reference proteome</keyword>
<evidence type="ECO:0000259" key="15">
    <source>
        <dbReference type="SMART" id="SM00382"/>
    </source>
</evidence>
<comment type="function">
    <text evidence="12">Necessary for flagellar biosynthesis. May be involved in translocation of the flagellum.</text>
</comment>
<dbReference type="PANTHER" id="PTHR43134">
    <property type="entry name" value="SIGNAL RECOGNITION PARTICLE RECEPTOR SUBUNIT ALPHA"/>
    <property type="match status" value="1"/>
</dbReference>
<evidence type="ECO:0000259" key="16">
    <source>
        <dbReference type="SMART" id="SM00962"/>
    </source>
</evidence>
<keyword evidence="4" id="KW-0813">Transport</keyword>
<accession>A0ABN6WUH1</accession>
<feature type="region of interest" description="Disordered" evidence="14">
    <location>
        <begin position="56"/>
        <end position="78"/>
    </location>
</feature>
<reference evidence="17 18" key="1">
    <citation type="submission" date="2023-03" db="EMBL/GenBank/DDBJ databases">
        <title>Description of Hydrogenimonas sp. ISO32.</title>
        <authorList>
            <person name="Mino S."/>
            <person name="Fukazawa S."/>
            <person name="Sawabe T."/>
        </authorList>
    </citation>
    <scope>NUCLEOTIDE SEQUENCE [LARGE SCALE GENOMIC DNA]</scope>
    <source>
        <strain evidence="17 18">ISO32</strain>
    </source>
</reference>
<dbReference type="Pfam" id="PF00448">
    <property type="entry name" value="SRP54"/>
    <property type="match status" value="1"/>
</dbReference>
<dbReference type="InterPro" id="IPR000897">
    <property type="entry name" value="SRP54_GTPase_dom"/>
</dbReference>
<evidence type="ECO:0000256" key="6">
    <source>
        <dbReference type="ARBA" id="ARBA00022741"/>
    </source>
</evidence>
<dbReference type="Proteomes" id="UP001321445">
    <property type="component" value="Chromosome"/>
</dbReference>
<sequence length="441" mass="49858">MKLMTFTAPTPAQALKAAQQECGEDALVVSTKQIRKKSLTQPALYEVVVAIEDTVPDNEVSSRKRREKSHPRKKTTRDARMLDDPEEVLVNISEAARQISEIANVSRPQPQSRPRVKVEVEEEHASVSGGNKEIEELKDIKSELLKLADKVKLIQNMVWEEKRPAGSGTIPPEFAEIYRIAKTSGMDSHHLDEIMRLTLEHMPLQMRASSKTVRRYFQTLLRKMVPVRLERELIPPQKKVMMLVGPTGVGKTTTLAKLAARYAYMMEKKYKVGIITLDTYRIGAVEQLMQYAKMMRIGIEAVVDPPEFITALQTLQHMDIILIDTVGSSQYDKEKIDKLQQFLSSHTDVGIDVNLVMGAPTKLEDLRTIYRNFSPLGIDTLIFTKLDETRGFGNIFSLVYETEKPVSYLSIGQEVPDDLMCADSDYLVQCLMEGEAKRGDK</sequence>
<dbReference type="InterPro" id="IPR020006">
    <property type="entry name" value="FlhF"/>
</dbReference>
<keyword evidence="5" id="KW-1003">Cell membrane</keyword>
<dbReference type="NCBIfam" id="TIGR03499">
    <property type="entry name" value="FlhF"/>
    <property type="match status" value="1"/>
</dbReference>
<evidence type="ECO:0000256" key="3">
    <source>
        <dbReference type="ARBA" id="ARBA00014919"/>
    </source>
</evidence>
<keyword evidence="10" id="KW-0472">Membrane</keyword>
<evidence type="ECO:0000256" key="14">
    <source>
        <dbReference type="SAM" id="MobiDB-lite"/>
    </source>
</evidence>
<keyword evidence="17" id="KW-0282">Flagellum</keyword>
<evidence type="ECO:0000256" key="4">
    <source>
        <dbReference type="ARBA" id="ARBA00022448"/>
    </source>
</evidence>
<dbReference type="RefSeq" id="WP_286337725.1">
    <property type="nucleotide sequence ID" value="NZ_AP027370.1"/>
</dbReference>
<dbReference type="InterPro" id="IPR027417">
    <property type="entry name" value="P-loop_NTPase"/>
</dbReference>
<keyword evidence="17" id="KW-0969">Cilium</keyword>
<keyword evidence="11" id="KW-1006">Bacterial flagellum protein export</keyword>
<evidence type="ECO:0000313" key="17">
    <source>
        <dbReference type="EMBL" id="BDY12533.1"/>
    </source>
</evidence>
<dbReference type="SUPFAM" id="SSF52540">
    <property type="entry name" value="P-loop containing nucleoside triphosphate hydrolases"/>
    <property type="match status" value="1"/>
</dbReference>
<evidence type="ECO:0000256" key="9">
    <source>
        <dbReference type="ARBA" id="ARBA00023134"/>
    </source>
</evidence>
<evidence type="ECO:0000256" key="13">
    <source>
        <dbReference type="NCBIfam" id="TIGR03499"/>
    </source>
</evidence>
<keyword evidence="9" id="KW-0342">GTP-binding</keyword>
<keyword evidence="7" id="KW-1005">Bacterial flagellum biogenesis</keyword>
<keyword evidence="17" id="KW-0966">Cell projection</keyword>
<dbReference type="InterPro" id="IPR003593">
    <property type="entry name" value="AAA+_ATPase"/>
</dbReference>
<protein>
    <recommendedName>
        <fullName evidence="3 13">Flagellar biosynthesis protein FlhF</fullName>
    </recommendedName>
</protein>
<feature type="compositionally biased region" description="Basic residues" evidence="14">
    <location>
        <begin position="63"/>
        <end position="75"/>
    </location>
</feature>
<dbReference type="SMART" id="SM00382">
    <property type="entry name" value="AAA"/>
    <property type="match status" value="1"/>
</dbReference>